<dbReference type="PROSITE" id="PS50056">
    <property type="entry name" value="TYR_PHOSPHATASE_2"/>
    <property type="match status" value="1"/>
</dbReference>
<reference evidence="5" key="3">
    <citation type="submission" date="2024-02" db="UniProtKB">
        <authorList>
            <consortium name="WormBaseParasite"/>
        </authorList>
    </citation>
    <scope>IDENTIFICATION</scope>
    <source>
        <strain evidence="5">pt0022</strain>
    </source>
</reference>
<dbReference type="GO" id="GO:0004725">
    <property type="term" value="F:protein tyrosine phosphatase activity"/>
    <property type="evidence" value="ECO:0007669"/>
    <property type="project" value="InterPro"/>
</dbReference>
<dbReference type="InterPro" id="IPR003595">
    <property type="entry name" value="Tyr_Pase_cat"/>
</dbReference>
<evidence type="ECO:0000313" key="4">
    <source>
        <dbReference type="Proteomes" id="UP000093561"/>
    </source>
</evidence>
<sequence length="412" mass="48141">MCYGKRKENARRRREMMMHKSETETNSNVTLSKTIKSKDTDKLWQRSVKHDSLYHSDILIPKSRVINELIKNSRMKSEEEDEDTISLAEESSIGDLVDEWIDVMLSKGIKGLTDEFIALYFSTKPSPNDYNIFLANQNSGRNRYRNVVCLDNSRVKLNNHPSGNDYIHANYVGTPFSERRFICTQAPLDSTIYDFWFMIIQEKVKYIIMLTNYTEKGCIKSTPYFPSEINKIDNYNGIMVKCLTCERRIDFECEIWERSLMIQSPDMKSTIVTHFHWTDWPDHDIPNSYSCPLHLLEMVRMSSSPIVLHCSAGIGRTGCLVLIELVLEKLSCKQTCSSMNFMLAELRKQRAKLIQNNIQYLYVHRALLHCFTLAGRVKKMDEVRKFVKDYEQFIFDESNAKKNFSNHSFQVL</sequence>
<dbReference type="InterPro" id="IPR000242">
    <property type="entry name" value="PTP_cat"/>
</dbReference>
<evidence type="ECO:0000313" key="5">
    <source>
        <dbReference type="WBParaSite" id="mrna-Wban_09712"/>
    </source>
</evidence>
<accession>A0AAF5Q4H5</accession>
<dbReference type="Gene3D" id="3.90.190.10">
    <property type="entry name" value="Protein tyrosine phosphatase superfamily"/>
    <property type="match status" value="1"/>
</dbReference>
<evidence type="ECO:0000259" key="2">
    <source>
        <dbReference type="PROSITE" id="PS50055"/>
    </source>
</evidence>
<dbReference type="WBParaSite" id="mrna-Wban_09712">
    <property type="protein sequence ID" value="mrna-Wban_09712"/>
    <property type="gene ID" value="Wban_09712"/>
</dbReference>
<dbReference type="SMART" id="SM00194">
    <property type="entry name" value="PTPc"/>
    <property type="match status" value="1"/>
</dbReference>
<reference evidence="4" key="1">
    <citation type="submission" date="2015-03" db="EMBL/GenBank/DDBJ databases">
        <title>Wuchereria bancrofti Genome Sequencing Papua New Guinea Strain.</title>
        <authorList>
            <person name="Small S.T."/>
            <person name="Serre D."/>
            <person name="Zimmerman P.A."/>
        </authorList>
    </citation>
    <scope>NUCLEOTIDE SEQUENCE [LARGE SCALE GENOMIC DNA]</scope>
    <source>
        <strain evidence="4">pt0022</strain>
    </source>
</reference>
<dbReference type="PROSITE" id="PS00383">
    <property type="entry name" value="TYR_PHOSPHATASE_1"/>
    <property type="match status" value="1"/>
</dbReference>
<dbReference type="InterPro" id="IPR000387">
    <property type="entry name" value="Tyr_Pase_dom"/>
</dbReference>
<dbReference type="InterPro" id="IPR029021">
    <property type="entry name" value="Prot-tyrosine_phosphatase-like"/>
</dbReference>
<dbReference type="PROSITE" id="PS50055">
    <property type="entry name" value="TYR_PHOSPHATASE_PTP"/>
    <property type="match status" value="1"/>
</dbReference>
<dbReference type="PANTHER" id="PTHR46163">
    <property type="entry name" value="TYROSINE-PROTEIN PHOSPHATASE-RELATED"/>
    <property type="match status" value="1"/>
</dbReference>
<protein>
    <recommendedName>
        <fullName evidence="6">Protein-tyrosine phosphatase containing protein</fullName>
    </recommendedName>
</protein>
<evidence type="ECO:0000256" key="1">
    <source>
        <dbReference type="SAM" id="MobiDB-lite"/>
    </source>
</evidence>
<feature type="domain" description="Tyrosine-protein phosphatase" evidence="2">
    <location>
        <begin position="112"/>
        <end position="370"/>
    </location>
</feature>
<evidence type="ECO:0008006" key="6">
    <source>
        <dbReference type="Google" id="ProtNLM"/>
    </source>
</evidence>
<name>A0AAF5Q4H5_WUCBA</name>
<dbReference type="PANTHER" id="PTHR46163:SF5">
    <property type="entry name" value="TYROSINE-PROTEIN PHOSPHATASE"/>
    <property type="match status" value="1"/>
</dbReference>
<reference evidence="4" key="2">
    <citation type="journal article" date="2016" name="Mol. Ecol.">
        <title>Population genomics of the filarial nematode parasite Wuchereria bancrofti from mosquitoes.</title>
        <authorList>
            <person name="Small S.T."/>
            <person name="Reimer L.J."/>
            <person name="Tisch D.J."/>
            <person name="King C.L."/>
            <person name="Christensen B.M."/>
            <person name="Siba P.M."/>
            <person name="Kazura J.W."/>
            <person name="Serre D."/>
            <person name="Zimmerman P.A."/>
        </authorList>
    </citation>
    <scope>NUCLEOTIDE SEQUENCE</scope>
    <source>
        <strain evidence="4">pt0022</strain>
    </source>
</reference>
<dbReference type="Proteomes" id="UP000093561">
    <property type="component" value="Unassembled WGS sequence"/>
</dbReference>
<feature type="region of interest" description="Disordered" evidence="1">
    <location>
        <begin position="1"/>
        <end position="27"/>
    </location>
</feature>
<evidence type="ECO:0000259" key="3">
    <source>
        <dbReference type="PROSITE" id="PS50056"/>
    </source>
</evidence>
<dbReference type="Pfam" id="PF00102">
    <property type="entry name" value="Y_phosphatase"/>
    <property type="match status" value="1"/>
</dbReference>
<proteinExistence type="predicted"/>
<dbReference type="PRINTS" id="PR00700">
    <property type="entry name" value="PRTYPHPHTASE"/>
</dbReference>
<organism evidence="4 5">
    <name type="scientific">Wuchereria bancrofti</name>
    <dbReference type="NCBI Taxonomy" id="6293"/>
    <lineage>
        <taxon>Eukaryota</taxon>
        <taxon>Metazoa</taxon>
        <taxon>Ecdysozoa</taxon>
        <taxon>Nematoda</taxon>
        <taxon>Chromadorea</taxon>
        <taxon>Rhabditida</taxon>
        <taxon>Spirurina</taxon>
        <taxon>Spiruromorpha</taxon>
        <taxon>Filarioidea</taxon>
        <taxon>Onchocercidae</taxon>
        <taxon>Wuchereria</taxon>
    </lineage>
</organism>
<dbReference type="InterPro" id="IPR052782">
    <property type="entry name" value="Oocyte-zygote_transition_reg"/>
</dbReference>
<feature type="domain" description="Tyrosine specific protein phosphatases" evidence="3">
    <location>
        <begin position="293"/>
        <end position="361"/>
    </location>
</feature>
<dbReference type="SMART" id="SM00404">
    <property type="entry name" value="PTPc_motif"/>
    <property type="match status" value="1"/>
</dbReference>
<dbReference type="AlphaFoldDB" id="A0AAF5Q4H5"/>
<dbReference type="SUPFAM" id="SSF52799">
    <property type="entry name" value="(Phosphotyrosine protein) phosphatases II"/>
    <property type="match status" value="1"/>
</dbReference>
<dbReference type="CDD" id="cd00047">
    <property type="entry name" value="PTPc"/>
    <property type="match status" value="1"/>
</dbReference>
<dbReference type="InterPro" id="IPR016130">
    <property type="entry name" value="Tyr_Pase_AS"/>
</dbReference>